<dbReference type="Proteomes" id="UP000523955">
    <property type="component" value="Unassembled WGS sequence"/>
</dbReference>
<reference evidence="2 3" key="1">
    <citation type="submission" date="2020-08" db="EMBL/GenBank/DDBJ databases">
        <authorList>
            <person name="Seo M.-J."/>
        </authorList>
    </citation>
    <scope>NUCLEOTIDE SEQUENCE [LARGE SCALE GENOMIC DNA]</scope>
    <source>
        <strain evidence="2 3">KIGAM211</strain>
    </source>
</reference>
<proteinExistence type="predicted"/>
<protein>
    <submittedName>
        <fullName evidence="2">Phosphotransferase</fullName>
    </submittedName>
</protein>
<evidence type="ECO:0000313" key="3">
    <source>
        <dbReference type="Proteomes" id="UP000523955"/>
    </source>
</evidence>
<evidence type="ECO:0000313" key="2">
    <source>
        <dbReference type="EMBL" id="MBB6626667.1"/>
    </source>
</evidence>
<feature type="domain" description="Aminoglycoside phosphotransferase" evidence="1">
    <location>
        <begin position="25"/>
        <end position="252"/>
    </location>
</feature>
<dbReference type="GO" id="GO:0016740">
    <property type="term" value="F:transferase activity"/>
    <property type="evidence" value="ECO:0007669"/>
    <property type="project" value="UniProtKB-KW"/>
</dbReference>
<keyword evidence="2" id="KW-0808">Transferase</keyword>
<dbReference type="SUPFAM" id="SSF56112">
    <property type="entry name" value="Protein kinase-like (PK-like)"/>
    <property type="match status" value="1"/>
</dbReference>
<organism evidence="2 3">
    <name type="scientific">Nocardioides luti</name>
    <dbReference type="NCBI Taxonomy" id="2761101"/>
    <lineage>
        <taxon>Bacteria</taxon>
        <taxon>Bacillati</taxon>
        <taxon>Actinomycetota</taxon>
        <taxon>Actinomycetes</taxon>
        <taxon>Propionibacteriales</taxon>
        <taxon>Nocardioidaceae</taxon>
        <taxon>Nocardioides</taxon>
    </lineage>
</organism>
<sequence>MLDPTHAAAVAEAFGLRGAALLEGPVAAGRQGRIWRLTAGGERLAVKDTALALDADRVEREAAYQDRVRAAGVPVPAVVRTVEGRVLADVGGPVRAYAWVDLLPPERRLDPAEVGELVARIHRVVVPTDEAVEGWYAAPIGASAWGSLLARLRAAGAPFAERLAEVLPGVLAVEASYAVASDRQVCHRDLWADNVLRAADGGLVVLDWENCGPGSPSQELAVPLLEFGLGDPGRMRALSSAYAAAGGPGRLRGPGDLTMLLAQSAHIAQNGCERWLAATTDEDRADNAAWVGEFLDEPSSPALVASILDAVG</sequence>
<dbReference type="InterPro" id="IPR002575">
    <property type="entry name" value="Aminoglycoside_PTrfase"/>
</dbReference>
<dbReference type="InterPro" id="IPR011009">
    <property type="entry name" value="Kinase-like_dom_sf"/>
</dbReference>
<gene>
    <name evidence="2" type="ORF">H5V45_04955</name>
</gene>
<dbReference type="Pfam" id="PF01636">
    <property type="entry name" value="APH"/>
    <property type="match status" value="1"/>
</dbReference>
<comment type="caution">
    <text evidence="2">The sequence shown here is derived from an EMBL/GenBank/DDBJ whole genome shotgun (WGS) entry which is preliminary data.</text>
</comment>
<dbReference type="RefSeq" id="WP_185251916.1">
    <property type="nucleotide sequence ID" value="NZ_JACKXE010000001.1"/>
</dbReference>
<evidence type="ECO:0000259" key="1">
    <source>
        <dbReference type="Pfam" id="PF01636"/>
    </source>
</evidence>
<accession>A0A7X0VA61</accession>
<dbReference type="Gene3D" id="3.90.1200.10">
    <property type="match status" value="1"/>
</dbReference>
<dbReference type="EMBL" id="JACKXE010000001">
    <property type="protein sequence ID" value="MBB6626667.1"/>
    <property type="molecule type" value="Genomic_DNA"/>
</dbReference>
<dbReference type="AlphaFoldDB" id="A0A7X0VA61"/>
<keyword evidence="3" id="KW-1185">Reference proteome</keyword>
<name>A0A7X0VA61_9ACTN</name>